<dbReference type="RefSeq" id="WP_087940583.1">
    <property type="nucleotide sequence ID" value="NZ_FNAC01000036.1"/>
</dbReference>
<protein>
    <submittedName>
        <fullName evidence="2">Cu-processing system permease protein</fullName>
    </submittedName>
</protein>
<feature type="transmembrane region" description="Helical" evidence="1">
    <location>
        <begin position="155"/>
        <end position="176"/>
    </location>
</feature>
<keyword evidence="1" id="KW-1133">Transmembrane helix</keyword>
<accession>A0A1G6VKY8</accession>
<gene>
    <name evidence="2" type="ORF">SAMN04488104_103613</name>
</gene>
<feature type="transmembrane region" description="Helical" evidence="1">
    <location>
        <begin position="87"/>
        <end position="113"/>
    </location>
</feature>
<dbReference type="Proteomes" id="UP000199060">
    <property type="component" value="Unassembled WGS sequence"/>
</dbReference>
<feature type="transmembrane region" description="Helical" evidence="1">
    <location>
        <begin position="12"/>
        <end position="33"/>
    </location>
</feature>
<evidence type="ECO:0000313" key="2">
    <source>
        <dbReference type="EMBL" id="SDD54191.1"/>
    </source>
</evidence>
<keyword evidence="1" id="KW-0812">Transmembrane</keyword>
<keyword evidence="3" id="KW-1185">Reference proteome</keyword>
<dbReference type="AlphaFoldDB" id="A0A1G6VKY8"/>
<reference evidence="3" key="1">
    <citation type="submission" date="2016-10" db="EMBL/GenBank/DDBJ databases">
        <authorList>
            <person name="Varghese N."/>
            <person name="Submissions S."/>
        </authorList>
    </citation>
    <scope>NUCLEOTIDE SEQUENCE [LARGE SCALE GENOMIC DNA]</scope>
    <source>
        <strain evidence="3">DSM 23095</strain>
    </source>
</reference>
<name>A0A1G6VKY8_9BACT</name>
<dbReference type="OrthoDB" id="1068411at2"/>
<evidence type="ECO:0000256" key="1">
    <source>
        <dbReference type="SAM" id="Phobius"/>
    </source>
</evidence>
<feature type="transmembrane region" description="Helical" evidence="1">
    <location>
        <begin position="225"/>
        <end position="248"/>
    </location>
</feature>
<proteinExistence type="predicted"/>
<organism evidence="2 3">
    <name type="scientific">Algoriphagus faecimaris</name>
    <dbReference type="NCBI Taxonomy" id="686796"/>
    <lineage>
        <taxon>Bacteria</taxon>
        <taxon>Pseudomonadati</taxon>
        <taxon>Bacteroidota</taxon>
        <taxon>Cytophagia</taxon>
        <taxon>Cytophagales</taxon>
        <taxon>Cyclobacteriaceae</taxon>
        <taxon>Algoriphagus</taxon>
    </lineage>
</organism>
<keyword evidence="1" id="KW-0472">Membrane</keyword>
<evidence type="ECO:0000313" key="3">
    <source>
        <dbReference type="Proteomes" id="UP000199060"/>
    </source>
</evidence>
<dbReference type="EMBL" id="FNAC01000036">
    <property type="protein sequence ID" value="SDD54191.1"/>
    <property type="molecule type" value="Genomic_DNA"/>
</dbReference>
<feature type="transmembrane region" description="Helical" evidence="1">
    <location>
        <begin position="119"/>
        <end position="143"/>
    </location>
</feature>
<dbReference type="GO" id="GO:0140359">
    <property type="term" value="F:ABC-type transporter activity"/>
    <property type="evidence" value="ECO:0007669"/>
    <property type="project" value="InterPro"/>
</dbReference>
<feature type="transmembrane region" description="Helical" evidence="1">
    <location>
        <begin position="196"/>
        <end position="218"/>
    </location>
</feature>
<feature type="transmembrane region" description="Helical" evidence="1">
    <location>
        <begin position="45"/>
        <end position="67"/>
    </location>
</feature>
<dbReference type="STRING" id="686796.SAMN04488104_103613"/>
<dbReference type="GO" id="GO:0005886">
    <property type="term" value="C:plasma membrane"/>
    <property type="evidence" value="ECO:0007669"/>
    <property type="project" value="UniProtKB-SubCell"/>
</dbReference>
<sequence>MFKLLKYALYDIVKSRFALLYTLFMVLVAISIYQVSDDLGKVSLSLMNIMIMIVPLIAAVFATTHFFNNLEFIELMLAQPVKRIHVFLSQLLAVILMLSLALIVGFGLPMLLWGADSSLITLLIVGVVLSAVFAGFAFLASVYTRDKAKAIGISLSLWIYFSLVYDGLVLYIIYSFADYPLEKATLALMMLNPVDLGRVLMLMQLDISALMGYTGAFFQQFFSEFMGVALAGGMLLLWVLLPGLLAMMKFKKRDF</sequence>
<dbReference type="Pfam" id="PF12679">
    <property type="entry name" value="ABC2_membrane_2"/>
    <property type="match status" value="1"/>
</dbReference>